<feature type="chain" id="PRO_5002247655" description="Sodium/bile acid cotransporter 7" evidence="2">
    <location>
        <begin position="21"/>
        <end position="339"/>
    </location>
</feature>
<keyword evidence="1" id="KW-0472">Membrane</keyword>
<feature type="transmembrane region" description="Helical" evidence="1">
    <location>
        <begin position="99"/>
        <end position="120"/>
    </location>
</feature>
<dbReference type="Gene3D" id="1.20.1530.20">
    <property type="match status" value="1"/>
</dbReference>
<dbReference type="PANTHER" id="PTHR18640:SF10">
    <property type="entry name" value="SODIUM_METABOLITE COTRANSPORTER BASS4, CHLOROPLASTIC-RELATED"/>
    <property type="match status" value="1"/>
</dbReference>
<feature type="signal peptide" evidence="2">
    <location>
        <begin position="1"/>
        <end position="20"/>
    </location>
</feature>
<proteinExistence type="predicted"/>
<dbReference type="Proteomes" id="UP000054498">
    <property type="component" value="Unassembled WGS sequence"/>
</dbReference>
<dbReference type="GO" id="GO:0009941">
    <property type="term" value="C:chloroplast envelope"/>
    <property type="evidence" value="ECO:0007669"/>
    <property type="project" value="TreeGrafter"/>
</dbReference>
<evidence type="ECO:0008006" key="5">
    <source>
        <dbReference type="Google" id="ProtNLM"/>
    </source>
</evidence>
<feature type="transmembrane region" description="Helical" evidence="1">
    <location>
        <begin position="172"/>
        <end position="196"/>
    </location>
</feature>
<dbReference type="EMBL" id="KK100530">
    <property type="protein sequence ID" value="KIZ05282.1"/>
    <property type="molecule type" value="Genomic_DNA"/>
</dbReference>
<feature type="transmembrane region" description="Helical" evidence="1">
    <location>
        <begin position="232"/>
        <end position="255"/>
    </location>
</feature>
<keyword evidence="1" id="KW-0812">Transmembrane</keyword>
<sequence>MPAAAAFVQAQFLPVVLVTAICVGCSFPQAGVAVSQLPNLTAFVTTAMFVISGLQLRQGEALQALKARGAVAFGIISILLITPLISLAVLRLPLHPPELAIGLAVFCCMPTALSSGVTLTQQIGGNVALALLLTVSTNMLGVFTMPFTLPALLGPALAGSVRLEPLPLLVKLVKTILVPSLVGASIRAFVPGAAAFVDARKKYLTYSNALLLALVPWTQISKAVAQRVPLEAGSLLVAAAAGVGVHLAFLALNIGACRLLRLGGPDPAAALAVRRAVILVGSVKTLPVAVSVLASLGPALGPMAGVAVVPAMSAHLSQIIIDSMLVARWQAQDRAAKAA</sequence>
<feature type="transmembrane region" description="Helical" evidence="1">
    <location>
        <begin position="303"/>
        <end position="327"/>
    </location>
</feature>
<dbReference type="InterPro" id="IPR016833">
    <property type="entry name" value="Put_Na-Bile_cotransptr"/>
</dbReference>
<evidence type="ECO:0000256" key="1">
    <source>
        <dbReference type="SAM" id="Phobius"/>
    </source>
</evidence>
<evidence type="ECO:0000313" key="3">
    <source>
        <dbReference type="EMBL" id="KIZ05282.1"/>
    </source>
</evidence>
<organism evidence="3 4">
    <name type="scientific">Monoraphidium neglectum</name>
    <dbReference type="NCBI Taxonomy" id="145388"/>
    <lineage>
        <taxon>Eukaryota</taxon>
        <taxon>Viridiplantae</taxon>
        <taxon>Chlorophyta</taxon>
        <taxon>core chlorophytes</taxon>
        <taxon>Chlorophyceae</taxon>
        <taxon>CS clade</taxon>
        <taxon>Sphaeropleales</taxon>
        <taxon>Selenastraceae</taxon>
        <taxon>Monoraphidium</taxon>
    </lineage>
</organism>
<name>A0A0D2MY54_9CHLO</name>
<protein>
    <recommendedName>
        <fullName evidence="5">Sodium/bile acid cotransporter 7</fullName>
    </recommendedName>
</protein>
<keyword evidence="2" id="KW-0732">Signal</keyword>
<keyword evidence="1" id="KW-1133">Transmembrane helix</keyword>
<dbReference type="GeneID" id="25735549"/>
<dbReference type="PANTHER" id="PTHR18640">
    <property type="entry name" value="SOLUTE CARRIER FAMILY 10 MEMBER 7"/>
    <property type="match status" value="1"/>
</dbReference>
<keyword evidence="4" id="KW-1185">Reference proteome</keyword>
<feature type="transmembrane region" description="Helical" evidence="1">
    <location>
        <begin position="127"/>
        <end position="152"/>
    </location>
</feature>
<dbReference type="KEGG" id="mng:MNEG_2671"/>
<accession>A0A0D2MY54</accession>
<evidence type="ECO:0000313" key="4">
    <source>
        <dbReference type="Proteomes" id="UP000054498"/>
    </source>
</evidence>
<dbReference type="Pfam" id="PF13593">
    <property type="entry name" value="SBF_like"/>
    <property type="match status" value="1"/>
</dbReference>
<dbReference type="RefSeq" id="XP_013904301.1">
    <property type="nucleotide sequence ID" value="XM_014048847.1"/>
</dbReference>
<reference evidence="3 4" key="1">
    <citation type="journal article" date="2013" name="BMC Genomics">
        <title>Reconstruction of the lipid metabolism for the microalga Monoraphidium neglectum from its genome sequence reveals characteristics suitable for biofuel production.</title>
        <authorList>
            <person name="Bogen C."/>
            <person name="Al-Dilaimi A."/>
            <person name="Albersmeier A."/>
            <person name="Wichmann J."/>
            <person name="Grundmann M."/>
            <person name="Rupp O."/>
            <person name="Lauersen K.J."/>
            <person name="Blifernez-Klassen O."/>
            <person name="Kalinowski J."/>
            <person name="Goesmann A."/>
            <person name="Mussgnug J.H."/>
            <person name="Kruse O."/>
        </authorList>
    </citation>
    <scope>NUCLEOTIDE SEQUENCE [LARGE SCALE GENOMIC DNA]</scope>
    <source>
        <strain evidence="3 4">SAG 48.87</strain>
    </source>
</reference>
<evidence type="ECO:0000256" key="2">
    <source>
        <dbReference type="SAM" id="SignalP"/>
    </source>
</evidence>
<dbReference type="AlphaFoldDB" id="A0A0D2MY54"/>
<feature type="transmembrane region" description="Helical" evidence="1">
    <location>
        <begin position="69"/>
        <end position="93"/>
    </location>
</feature>
<dbReference type="InterPro" id="IPR038770">
    <property type="entry name" value="Na+/solute_symporter_sf"/>
</dbReference>
<feature type="transmembrane region" description="Helical" evidence="1">
    <location>
        <begin position="36"/>
        <end position="57"/>
    </location>
</feature>
<gene>
    <name evidence="3" type="ORF">MNEG_2671</name>
</gene>
<feature type="transmembrane region" description="Helical" evidence="1">
    <location>
        <begin position="276"/>
        <end position="297"/>
    </location>
</feature>
<dbReference type="OrthoDB" id="188035at2759"/>
<feature type="transmembrane region" description="Helical" evidence="1">
    <location>
        <begin position="203"/>
        <end position="220"/>
    </location>
</feature>